<reference evidence="14" key="1">
    <citation type="submission" date="2017-02" db="UniProtKB">
        <authorList>
            <consortium name="WormBaseParasite"/>
        </authorList>
    </citation>
    <scope>IDENTIFICATION</scope>
</reference>
<evidence type="ECO:0000259" key="11">
    <source>
        <dbReference type="PROSITE" id="PS50157"/>
    </source>
</evidence>
<feature type="region of interest" description="Disordered" evidence="10">
    <location>
        <begin position="101"/>
        <end position="123"/>
    </location>
</feature>
<evidence type="ECO:0000256" key="9">
    <source>
        <dbReference type="PROSITE-ProRule" id="PRU00042"/>
    </source>
</evidence>
<dbReference type="FunFam" id="3.30.160.60:FF:001498">
    <property type="entry name" value="Zinc finger protein 404"/>
    <property type="match status" value="1"/>
</dbReference>
<evidence type="ECO:0000313" key="13">
    <source>
        <dbReference type="Proteomes" id="UP000282613"/>
    </source>
</evidence>
<evidence type="ECO:0000256" key="6">
    <source>
        <dbReference type="ARBA" id="ARBA00023015"/>
    </source>
</evidence>
<dbReference type="GO" id="GO:0005634">
    <property type="term" value="C:nucleus"/>
    <property type="evidence" value="ECO:0007669"/>
    <property type="project" value="UniProtKB-SubCell"/>
</dbReference>
<gene>
    <name evidence="12" type="ORF">TASK_LOCUS2542</name>
</gene>
<dbReference type="InterPro" id="IPR013087">
    <property type="entry name" value="Znf_C2H2_type"/>
</dbReference>
<dbReference type="EMBL" id="UYRS01001976">
    <property type="protein sequence ID" value="VDK25487.1"/>
    <property type="molecule type" value="Genomic_DNA"/>
</dbReference>
<dbReference type="GO" id="GO:0000981">
    <property type="term" value="F:DNA-binding transcription factor activity, RNA polymerase II-specific"/>
    <property type="evidence" value="ECO:0007669"/>
    <property type="project" value="TreeGrafter"/>
</dbReference>
<dbReference type="OrthoDB" id="6284678at2759"/>
<keyword evidence="5" id="KW-0862">Zinc</keyword>
<dbReference type="WBParaSite" id="TASK_0000254101-mRNA-1">
    <property type="protein sequence ID" value="TASK_0000254101-mRNA-1"/>
    <property type="gene ID" value="TASK_0000254101"/>
</dbReference>
<dbReference type="InterPro" id="IPR050527">
    <property type="entry name" value="Snail/Krueppel_Znf"/>
</dbReference>
<protein>
    <submittedName>
        <fullName evidence="14">Zinc finger protein</fullName>
    </submittedName>
</protein>
<accession>A0A0R3VYP7</accession>
<dbReference type="GO" id="GO:0008270">
    <property type="term" value="F:zinc ion binding"/>
    <property type="evidence" value="ECO:0007669"/>
    <property type="project" value="UniProtKB-KW"/>
</dbReference>
<comment type="subcellular location">
    <subcellularLocation>
        <location evidence="1">Nucleus</location>
    </subcellularLocation>
</comment>
<dbReference type="STRING" id="60517.A0A0R3VYP7"/>
<keyword evidence="6" id="KW-0805">Transcription regulation</keyword>
<dbReference type="PANTHER" id="PTHR24388:SF54">
    <property type="entry name" value="PROTEIN ESCARGOT"/>
    <property type="match status" value="1"/>
</dbReference>
<proteinExistence type="predicted"/>
<dbReference type="FunFam" id="3.30.160.60:FF:000130">
    <property type="entry name" value="Spalt-like transcription factor 4"/>
    <property type="match status" value="1"/>
</dbReference>
<reference evidence="12 13" key="2">
    <citation type="submission" date="2018-11" db="EMBL/GenBank/DDBJ databases">
        <authorList>
            <consortium name="Pathogen Informatics"/>
        </authorList>
    </citation>
    <scope>NUCLEOTIDE SEQUENCE [LARGE SCALE GENOMIC DNA]</scope>
</reference>
<evidence type="ECO:0000256" key="5">
    <source>
        <dbReference type="ARBA" id="ARBA00022833"/>
    </source>
</evidence>
<dbReference type="InterPro" id="IPR036236">
    <property type="entry name" value="Znf_C2H2_sf"/>
</dbReference>
<evidence type="ECO:0000256" key="7">
    <source>
        <dbReference type="ARBA" id="ARBA00023163"/>
    </source>
</evidence>
<keyword evidence="13" id="KW-1185">Reference proteome</keyword>
<name>A0A0R3VYP7_TAEAS</name>
<dbReference type="PANTHER" id="PTHR24388">
    <property type="entry name" value="ZINC FINGER PROTEIN"/>
    <property type="match status" value="1"/>
</dbReference>
<feature type="region of interest" description="Disordered" evidence="10">
    <location>
        <begin position="204"/>
        <end position="228"/>
    </location>
</feature>
<feature type="compositionally biased region" description="Low complexity" evidence="10">
    <location>
        <begin position="108"/>
        <end position="123"/>
    </location>
</feature>
<keyword evidence="8" id="KW-0539">Nucleus</keyword>
<keyword evidence="7" id="KW-0804">Transcription</keyword>
<feature type="domain" description="C2H2-type" evidence="11">
    <location>
        <begin position="246"/>
        <end position="269"/>
    </location>
</feature>
<organism evidence="14">
    <name type="scientific">Taenia asiatica</name>
    <name type="common">Asian tapeworm</name>
    <dbReference type="NCBI Taxonomy" id="60517"/>
    <lineage>
        <taxon>Eukaryota</taxon>
        <taxon>Metazoa</taxon>
        <taxon>Spiralia</taxon>
        <taxon>Lophotrochozoa</taxon>
        <taxon>Platyhelminthes</taxon>
        <taxon>Cestoda</taxon>
        <taxon>Eucestoda</taxon>
        <taxon>Cyclophyllidea</taxon>
        <taxon>Taeniidae</taxon>
        <taxon>Taenia</taxon>
    </lineage>
</organism>
<evidence type="ECO:0000256" key="10">
    <source>
        <dbReference type="SAM" id="MobiDB-lite"/>
    </source>
</evidence>
<evidence type="ECO:0000256" key="8">
    <source>
        <dbReference type="ARBA" id="ARBA00023242"/>
    </source>
</evidence>
<keyword evidence="2" id="KW-0479">Metal-binding</keyword>
<feature type="domain" description="C2H2-type" evidence="11">
    <location>
        <begin position="300"/>
        <end position="327"/>
    </location>
</feature>
<dbReference type="Pfam" id="PF00096">
    <property type="entry name" value="zf-C2H2"/>
    <property type="match status" value="4"/>
</dbReference>
<dbReference type="Proteomes" id="UP000282613">
    <property type="component" value="Unassembled WGS sequence"/>
</dbReference>
<dbReference type="PROSITE" id="PS00028">
    <property type="entry name" value="ZINC_FINGER_C2H2_1"/>
    <property type="match status" value="2"/>
</dbReference>
<dbReference type="SUPFAM" id="SSF57667">
    <property type="entry name" value="beta-beta-alpha zinc fingers"/>
    <property type="match status" value="3"/>
</dbReference>
<evidence type="ECO:0000313" key="14">
    <source>
        <dbReference type="WBParaSite" id="TASK_0000254101-mRNA-1"/>
    </source>
</evidence>
<feature type="domain" description="C2H2-type" evidence="11">
    <location>
        <begin position="272"/>
        <end position="299"/>
    </location>
</feature>
<evidence type="ECO:0000256" key="1">
    <source>
        <dbReference type="ARBA" id="ARBA00004123"/>
    </source>
</evidence>
<evidence type="ECO:0000313" key="12">
    <source>
        <dbReference type="EMBL" id="VDK25487.1"/>
    </source>
</evidence>
<sequence>MPHSSSAEALLTMKYDFSIASILQLSPSTQELPNPSCLDDKDKEIHSCGARHSNSFTLSSILSSTSTAVTVTSSSLSSTSLIDDFSASSLSKLECKSKQEIVSRDSLTHPPSQPTSSLPPSSISQTGIFSQLSAPSVHFGTSIAPPLPQYSRPLLSSGTGLHTSDRLSLCHYLVARCLFGMLNKFTYTSADNFTVTAHSFRNSRSSQHATGDVANDKDEKSTNFGFRTTSNGMSGEGINEVARLKWKCQECGKAYNSAASLRTHKQSHSLPWKCCACGKAFSRKWLLQGHERTHTGEKPFVCLICHHAFADRSNLRAHMQVHMAVKRWCCPHCSASFSRRSLLTRHLKKCPFPTFATAAVTSDVPITFPVDTAYNCGTVNSTT</sequence>
<dbReference type="GO" id="GO:0000978">
    <property type="term" value="F:RNA polymerase II cis-regulatory region sequence-specific DNA binding"/>
    <property type="evidence" value="ECO:0007669"/>
    <property type="project" value="TreeGrafter"/>
</dbReference>
<dbReference type="SMART" id="SM00355">
    <property type="entry name" value="ZnF_C2H2"/>
    <property type="match status" value="4"/>
</dbReference>
<keyword evidence="4 9" id="KW-0863">Zinc-finger</keyword>
<dbReference type="PROSITE" id="PS50157">
    <property type="entry name" value="ZINC_FINGER_C2H2_2"/>
    <property type="match status" value="3"/>
</dbReference>
<keyword evidence="3" id="KW-0677">Repeat</keyword>
<evidence type="ECO:0000256" key="2">
    <source>
        <dbReference type="ARBA" id="ARBA00022723"/>
    </source>
</evidence>
<dbReference type="AlphaFoldDB" id="A0A0R3VYP7"/>
<evidence type="ECO:0000256" key="3">
    <source>
        <dbReference type="ARBA" id="ARBA00022737"/>
    </source>
</evidence>
<evidence type="ECO:0000256" key="4">
    <source>
        <dbReference type="ARBA" id="ARBA00022771"/>
    </source>
</evidence>
<dbReference type="Gene3D" id="3.30.160.60">
    <property type="entry name" value="Classic Zinc Finger"/>
    <property type="match status" value="3"/>
</dbReference>